<dbReference type="Pfam" id="PF19054">
    <property type="entry name" value="DUF5753"/>
    <property type="match status" value="1"/>
</dbReference>
<reference evidence="2 3" key="1">
    <citation type="journal article" date="2013" name="Genome Announc.">
        <title>Draft Genome Sequence of the Lignocellulose Decomposer Thermobifida fusca Strain TM51.</title>
        <authorList>
            <person name="Toth A."/>
            <person name="Barna T."/>
            <person name="Nagy I."/>
            <person name="Horvath B."/>
            <person name="Nagy I."/>
            <person name="Tancsics A."/>
            <person name="Kriszt B."/>
            <person name="Baka E."/>
            <person name="Fekete C."/>
            <person name="Kukolya J."/>
        </authorList>
    </citation>
    <scope>NUCLEOTIDE SEQUENCE [LARGE SCALE GENOMIC DNA]</scope>
    <source>
        <strain evidence="2 3">TM51</strain>
    </source>
</reference>
<sequence length="283" mass="31918">MTVRRPTVAGRDLGSELREIREERGLSMREVARRLDWPASKLSKIETGKQGTKREDVASLLAIYGITGQRRDYLVNKAGKVDKPGHWEKSGLDGGLSRETRTLIRLERDAIQIQSVEPLLIPGLLQLPEYTRALMKACGVPEQDIEVRVAARLSRQAILSREPGPAFQAFLDESALRRPVLPPKLMARQLRHLVETAERPNVTLRALPFSLGAHNGLDGSFMLLDLPEQKSVVLLEHKICALFLEDEEEIKFFRKEVERLNEVALTHVDSINLIAQIAKELEE</sequence>
<evidence type="ECO:0000313" key="2">
    <source>
        <dbReference type="EMBL" id="EOR72255.1"/>
    </source>
</evidence>
<evidence type="ECO:0000259" key="1">
    <source>
        <dbReference type="PROSITE" id="PS50943"/>
    </source>
</evidence>
<dbReference type="SUPFAM" id="SSF47413">
    <property type="entry name" value="lambda repressor-like DNA-binding domains"/>
    <property type="match status" value="1"/>
</dbReference>
<protein>
    <recommendedName>
        <fullName evidence="1">HTH cro/C1-type domain-containing protein</fullName>
    </recommendedName>
</protein>
<dbReference type="Pfam" id="PF13560">
    <property type="entry name" value="HTH_31"/>
    <property type="match status" value="1"/>
</dbReference>
<dbReference type="InterPro" id="IPR001387">
    <property type="entry name" value="Cro/C1-type_HTH"/>
</dbReference>
<gene>
    <name evidence="2" type="ORF">TM51_03887</name>
</gene>
<evidence type="ECO:0000313" key="3">
    <source>
        <dbReference type="Proteomes" id="UP000014184"/>
    </source>
</evidence>
<dbReference type="AlphaFoldDB" id="A0A9P2WRJ5"/>
<dbReference type="PROSITE" id="PS50943">
    <property type="entry name" value="HTH_CROC1"/>
    <property type="match status" value="1"/>
</dbReference>
<feature type="domain" description="HTH cro/C1-type" evidence="1">
    <location>
        <begin position="17"/>
        <end position="74"/>
    </location>
</feature>
<dbReference type="EMBL" id="AOSG01000018">
    <property type="protein sequence ID" value="EOR72255.1"/>
    <property type="molecule type" value="Genomic_DNA"/>
</dbReference>
<proteinExistence type="predicted"/>
<dbReference type="SMART" id="SM00530">
    <property type="entry name" value="HTH_XRE"/>
    <property type="match status" value="1"/>
</dbReference>
<dbReference type="Proteomes" id="UP000014184">
    <property type="component" value="Unassembled WGS sequence"/>
</dbReference>
<dbReference type="CDD" id="cd00093">
    <property type="entry name" value="HTH_XRE"/>
    <property type="match status" value="1"/>
</dbReference>
<dbReference type="InterPro" id="IPR043917">
    <property type="entry name" value="DUF5753"/>
</dbReference>
<name>A0A9P2WRJ5_THEFU</name>
<organism evidence="2 3">
    <name type="scientific">Thermobifida fusca TM51</name>
    <dbReference type="NCBI Taxonomy" id="1169414"/>
    <lineage>
        <taxon>Bacteria</taxon>
        <taxon>Bacillati</taxon>
        <taxon>Actinomycetota</taxon>
        <taxon>Actinomycetes</taxon>
        <taxon>Streptosporangiales</taxon>
        <taxon>Nocardiopsidaceae</taxon>
        <taxon>Thermobifida</taxon>
    </lineage>
</organism>
<dbReference type="GO" id="GO:0003677">
    <property type="term" value="F:DNA binding"/>
    <property type="evidence" value="ECO:0007669"/>
    <property type="project" value="InterPro"/>
</dbReference>
<dbReference type="InterPro" id="IPR010982">
    <property type="entry name" value="Lambda_DNA-bd_dom_sf"/>
</dbReference>
<accession>A0A9P2WRJ5</accession>
<keyword evidence="3" id="KW-1185">Reference proteome</keyword>
<dbReference type="Gene3D" id="1.10.260.40">
    <property type="entry name" value="lambda repressor-like DNA-binding domains"/>
    <property type="match status" value="1"/>
</dbReference>
<dbReference type="RefSeq" id="WP_016188299.1">
    <property type="nucleotide sequence ID" value="NZ_AOSG01000018.1"/>
</dbReference>
<comment type="caution">
    <text evidence="2">The sequence shown here is derived from an EMBL/GenBank/DDBJ whole genome shotgun (WGS) entry which is preliminary data.</text>
</comment>